<feature type="region of interest" description="Disordered" evidence="1">
    <location>
        <begin position="1"/>
        <end position="135"/>
    </location>
</feature>
<dbReference type="Proteomes" id="UP000053831">
    <property type="component" value="Unassembled WGS sequence"/>
</dbReference>
<accession>A0A0M9VSD8</accession>
<evidence type="ECO:0000313" key="3">
    <source>
        <dbReference type="Proteomes" id="UP000053831"/>
    </source>
</evidence>
<dbReference type="EMBL" id="LGSR01000022">
    <property type="protein sequence ID" value="KOS17583.1"/>
    <property type="molecule type" value="Genomic_DNA"/>
</dbReference>
<feature type="compositionally biased region" description="Low complexity" evidence="1">
    <location>
        <begin position="28"/>
        <end position="52"/>
    </location>
</feature>
<evidence type="ECO:0000256" key="1">
    <source>
        <dbReference type="SAM" id="MobiDB-lite"/>
    </source>
</evidence>
<protein>
    <submittedName>
        <fullName evidence="2">Uncharacterized protein</fullName>
    </submittedName>
</protein>
<name>A0A0M9VSD8_ESCWE</name>
<dbReference type="AlphaFoldDB" id="A0A0M9VSD8"/>
<gene>
    <name evidence="2" type="ORF">ESCO_003147</name>
</gene>
<comment type="caution">
    <text evidence="2">The sequence shown here is derived from an EMBL/GenBank/DDBJ whole genome shotgun (WGS) entry which is preliminary data.</text>
</comment>
<proteinExistence type="predicted"/>
<keyword evidence="3" id="KW-1185">Reference proteome</keyword>
<organism evidence="2 3">
    <name type="scientific">Escovopsis weberi</name>
    <dbReference type="NCBI Taxonomy" id="150374"/>
    <lineage>
        <taxon>Eukaryota</taxon>
        <taxon>Fungi</taxon>
        <taxon>Dikarya</taxon>
        <taxon>Ascomycota</taxon>
        <taxon>Pezizomycotina</taxon>
        <taxon>Sordariomycetes</taxon>
        <taxon>Hypocreomycetidae</taxon>
        <taxon>Hypocreales</taxon>
        <taxon>Hypocreaceae</taxon>
        <taxon>Escovopsis</taxon>
    </lineage>
</organism>
<sequence>MDDSGSSYINNNNNNNNNTASYSGPSYITSSNPNLNSSSSTSSSSTIPAASNGGALGKLLPKAMVKRRKKIRGGRDSDAAAPDDNRARSVPAPEIASLEIDDSHFLSMADDEDLDGRSFGSFESGGAEPDLESEG</sequence>
<evidence type="ECO:0000313" key="2">
    <source>
        <dbReference type="EMBL" id="KOS17583.1"/>
    </source>
</evidence>
<reference evidence="2 3" key="1">
    <citation type="submission" date="2015-07" db="EMBL/GenBank/DDBJ databases">
        <title>The genome of the fungus Escovopsis weberi, a specialized disease agent of ant agriculture.</title>
        <authorList>
            <person name="de Man T.J."/>
            <person name="Stajich J.E."/>
            <person name="Kubicek C.P."/>
            <person name="Chenthamara K."/>
            <person name="Atanasova L."/>
            <person name="Druzhinina I.S."/>
            <person name="Birnbaum S."/>
            <person name="Barribeau S.M."/>
            <person name="Teiling C."/>
            <person name="Suen G."/>
            <person name="Currie C."/>
            <person name="Gerardo N.M."/>
        </authorList>
    </citation>
    <scope>NUCLEOTIDE SEQUENCE [LARGE SCALE GENOMIC DNA]</scope>
</reference>
<feature type="compositionally biased region" description="Basic and acidic residues" evidence="1">
    <location>
        <begin position="73"/>
        <end position="87"/>
    </location>
</feature>